<evidence type="ECO:0000256" key="2">
    <source>
        <dbReference type="SAM" id="Phobius"/>
    </source>
</evidence>
<feature type="transmembrane region" description="Helical" evidence="2">
    <location>
        <begin position="21"/>
        <end position="40"/>
    </location>
</feature>
<keyword evidence="5" id="KW-1185">Reference proteome</keyword>
<dbReference type="PANTHER" id="PTHR11360">
    <property type="entry name" value="MONOCARBOXYLATE TRANSPORTER"/>
    <property type="match status" value="1"/>
</dbReference>
<dbReference type="InterPro" id="IPR020846">
    <property type="entry name" value="MFS_dom"/>
</dbReference>
<name>A0AAE0CAW9_9CHLO</name>
<proteinExistence type="predicted"/>
<dbReference type="InterPro" id="IPR050327">
    <property type="entry name" value="Proton-linked_MCT"/>
</dbReference>
<dbReference type="Proteomes" id="UP001190700">
    <property type="component" value="Unassembled WGS sequence"/>
</dbReference>
<evidence type="ECO:0000313" key="4">
    <source>
        <dbReference type="EMBL" id="KAK3250560.1"/>
    </source>
</evidence>
<dbReference type="Gene3D" id="1.20.1250.20">
    <property type="entry name" value="MFS general substrate transporter like domains"/>
    <property type="match status" value="1"/>
</dbReference>
<feature type="transmembrane region" description="Helical" evidence="2">
    <location>
        <begin position="223"/>
        <end position="240"/>
    </location>
</feature>
<reference evidence="4 5" key="1">
    <citation type="journal article" date="2015" name="Genome Biol. Evol.">
        <title>Comparative Genomics of a Bacterivorous Green Alga Reveals Evolutionary Causalities and Consequences of Phago-Mixotrophic Mode of Nutrition.</title>
        <authorList>
            <person name="Burns J.A."/>
            <person name="Paasch A."/>
            <person name="Narechania A."/>
            <person name="Kim E."/>
        </authorList>
    </citation>
    <scope>NUCLEOTIDE SEQUENCE [LARGE SCALE GENOMIC DNA]</scope>
    <source>
        <strain evidence="4 5">PLY_AMNH</strain>
    </source>
</reference>
<sequence length="339" mass="36792">MSLVGSNLINQWWCKRRGYMQGLSGVGLALTMTGFLPTLFRMGANVAGWQETYIVVGLVLMLLFVPSSAFLLLDKPEDFGMRPDGLELCIQTACNFKQDEDEPLGQVGEIPEIEVCYTQAEAVRTASFWASGISCLVWAALCTGVFFWIPEVVQESCHGRSVDTQDNVLAMFYALSSIASASSTLIAGWLLDTCGWKVPLICALSCHTVSLVTLPLITSMETAIPIFLIFGMGNGMMNNLTQTVMAKLFGREHLGKISGISQGMITFGSALGPLLFGYFKDSIGTYSSVIRGSGIFPLLSLVAVMFCPKIKPCINCHDDADTGNLQYELVLAPLDQTVD</sequence>
<evidence type="ECO:0000313" key="5">
    <source>
        <dbReference type="Proteomes" id="UP001190700"/>
    </source>
</evidence>
<evidence type="ECO:0000259" key="3">
    <source>
        <dbReference type="PROSITE" id="PS50850"/>
    </source>
</evidence>
<feature type="transmembrane region" description="Helical" evidence="2">
    <location>
        <begin position="260"/>
        <end position="279"/>
    </location>
</feature>
<feature type="transmembrane region" description="Helical" evidence="2">
    <location>
        <begin position="285"/>
        <end position="307"/>
    </location>
</feature>
<dbReference type="EMBL" id="LGRX02026632">
    <property type="protein sequence ID" value="KAK3250560.1"/>
    <property type="molecule type" value="Genomic_DNA"/>
</dbReference>
<evidence type="ECO:0000256" key="1">
    <source>
        <dbReference type="ARBA" id="ARBA00004141"/>
    </source>
</evidence>
<comment type="caution">
    <text evidence="4">The sequence shown here is derived from an EMBL/GenBank/DDBJ whole genome shotgun (WGS) entry which is preliminary data.</text>
</comment>
<dbReference type="PANTHER" id="PTHR11360:SF308">
    <property type="entry name" value="BLL3089 PROTEIN"/>
    <property type="match status" value="1"/>
</dbReference>
<dbReference type="PROSITE" id="PS50850">
    <property type="entry name" value="MFS"/>
    <property type="match status" value="1"/>
</dbReference>
<keyword evidence="2" id="KW-1133">Transmembrane helix</keyword>
<keyword evidence="2" id="KW-0472">Membrane</keyword>
<feature type="transmembrane region" description="Helical" evidence="2">
    <location>
        <begin position="52"/>
        <end position="73"/>
    </location>
</feature>
<gene>
    <name evidence="4" type="ORF">CYMTET_40069</name>
</gene>
<dbReference type="SUPFAM" id="SSF103473">
    <property type="entry name" value="MFS general substrate transporter"/>
    <property type="match status" value="1"/>
</dbReference>
<feature type="transmembrane region" description="Helical" evidence="2">
    <location>
        <begin position="169"/>
        <end position="191"/>
    </location>
</feature>
<accession>A0AAE0CAW9</accession>
<dbReference type="Pfam" id="PF07690">
    <property type="entry name" value="MFS_1"/>
    <property type="match status" value="1"/>
</dbReference>
<dbReference type="AlphaFoldDB" id="A0AAE0CAW9"/>
<dbReference type="InterPro" id="IPR036259">
    <property type="entry name" value="MFS_trans_sf"/>
</dbReference>
<feature type="domain" description="Major facilitator superfamily (MFS) profile" evidence="3">
    <location>
        <begin position="1"/>
        <end position="311"/>
    </location>
</feature>
<dbReference type="GO" id="GO:0016020">
    <property type="term" value="C:membrane"/>
    <property type="evidence" value="ECO:0007669"/>
    <property type="project" value="UniProtKB-SubCell"/>
</dbReference>
<protein>
    <recommendedName>
        <fullName evidence="3">Major facilitator superfamily (MFS) profile domain-containing protein</fullName>
    </recommendedName>
</protein>
<dbReference type="GO" id="GO:0022857">
    <property type="term" value="F:transmembrane transporter activity"/>
    <property type="evidence" value="ECO:0007669"/>
    <property type="project" value="InterPro"/>
</dbReference>
<organism evidence="4 5">
    <name type="scientific">Cymbomonas tetramitiformis</name>
    <dbReference type="NCBI Taxonomy" id="36881"/>
    <lineage>
        <taxon>Eukaryota</taxon>
        <taxon>Viridiplantae</taxon>
        <taxon>Chlorophyta</taxon>
        <taxon>Pyramimonadophyceae</taxon>
        <taxon>Pyramimonadales</taxon>
        <taxon>Pyramimonadaceae</taxon>
        <taxon>Cymbomonas</taxon>
    </lineage>
</organism>
<comment type="subcellular location">
    <subcellularLocation>
        <location evidence="1">Membrane</location>
        <topology evidence="1">Multi-pass membrane protein</topology>
    </subcellularLocation>
</comment>
<feature type="transmembrane region" description="Helical" evidence="2">
    <location>
        <begin position="198"/>
        <end position="217"/>
    </location>
</feature>
<keyword evidence="2" id="KW-0812">Transmembrane</keyword>
<feature type="transmembrane region" description="Helical" evidence="2">
    <location>
        <begin position="128"/>
        <end position="149"/>
    </location>
</feature>
<dbReference type="InterPro" id="IPR011701">
    <property type="entry name" value="MFS"/>
</dbReference>